<proteinExistence type="predicted"/>
<evidence type="ECO:0000313" key="2">
    <source>
        <dbReference type="EMBL" id="KAJ2865240.1"/>
    </source>
</evidence>
<dbReference type="AlphaFoldDB" id="A0A9W8M442"/>
<reference evidence="2" key="1">
    <citation type="submission" date="2022-07" db="EMBL/GenBank/DDBJ databases">
        <title>Phylogenomic reconstructions and comparative analyses of Kickxellomycotina fungi.</title>
        <authorList>
            <person name="Reynolds N.K."/>
            <person name="Stajich J.E."/>
            <person name="Barry K."/>
            <person name="Grigoriev I.V."/>
            <person name="Crous P."/>
            <person name="Smith M.E."/>
        </authorList>
    </citation>
    <scope>NUCLEOTIDE SEQUENCE</scope>
    <source>
        <strain evidence="2">RSA 476</strain>
    </source>
</reference>
<organism evidence="2 3">
    <name type="scientific">Coemansia aciculifera</name>
    <dbReference type="NCBI Taxonomy" id="417176"/>
    <lineage>
        <taxon>Eukaryota</taxon>
        <taxon>Fungi</taxon>
        <taxon>Fungi incertae sedis</taxon>
        <taxon>Zoopagomycota</taxon>
        <taxon>Kickxellomycotina</taxon>
        <taxon>Kickxellomycetes</taxon>
        <taxon>Kickxellales</taxon>
        <taxon>Kickxellaceae</taxon>
        <taxon>Coemansia</taxon>
    </lineage>
</organism>
<dbReference type="Proteomes" id="UP001140074">
    <property type="component" value="Unassembled WGS sequence"/>
</dbReference>
<protein>
    <submittedName>
        <fullName evidence="2">Uncharacterized protein</fullName>
    </submittedName>
</protein>
<evidence type="ECO:0000256" key="1">
    <source>
        <dbReference type="SAM" id="MobiDB-lite"/>
    </source>
</evidence>
<comment type="caution">
    <text evidence="2">The sequence shown here is derived from an EMBL/GenBank/DDBJ whole genome shotgun (WGS) entry which is preliminary data.</text>
</comment>
<sequence>MLDQLPARTETEPAIWAFMLGYIEGNGSISLNRLDQGIMCQRQRIPTAIYASDIAVPIYRGGGKEQFYAAAIAPSCVYSVTAWLSSNVNSRDSGSGPLIEFTSVNYNIGLSLSHVPAVDISTLPELLTYLRQNPDARWGPLNRLGSQVIYEHGLGPLASPAHAIWSASDPQDQNAIIDAFAAAGAPWSLHVAQVCPTDDYQSARVQHSRLSPIDGDYKVLVRLASAQLAVSSSRSTITARLLPPAQHNSQAPRMLAALTSSFGVILAEQVSDRAIAPTALVRSPLLQNIAASSLALANGTPLNLVTSERKSLVAGTGPRRDVVAGLHAYQSIDSVASRPGDDHMVELLKEQRNIRTLLEEQNQLMKLHVSQTQELMRMRQHQPSPQTITRRHLRVKGTYTPTMIDHQPPASSTAVTGPLGVRRSNSLSEIVNGIRSFEVEGYEETEHSAGPAYRRPLSFASPLFTESPQSIDSHASLPLPSSGAAVATATSASASGSIGISNLVSRIHHIVKDTAGSSAPPKPFERPPLPVYSSKPPLPGRDLGAMSKVTPTTQKYLDTLNQQQNQRRVSNS</sequence>
<name>A0A9W8M442_9FUNG</name>
<gene>
    <name evidence="2" type="ORF">GGH94_002381</name>
</gene>
<evidence type="ECO:0000313" key="3">
    <source>
        <dbReference type="Proteomes" id="UP001140074"/>
    </source>
</evidence>
<feature type="region of interest" description="Disordered" evidence="1">
    <location>
        <begin position="513"/>
        <end position="550"/>
    </location>
</feature>
<accession>A0A9W8M442</accession>
<keyword evidence="3" id="KW-1185">Reference proteome</keyword>
<feature type="compositionally biased region" description="Pro residues" evidence="1">
    <location>
        <begin position="520"/>
        <end position="530"/>
    </location>
</feature>
<dbReference type="EMBL" id="JANBUY010000065">
    <property type="protein sequence ID" value="KAJ2865240.1"/>
    <property type="molecule type" value="Genomic_DNA"/>
</dbReference>